<name>A0A9D1W1J7_9FIRM</name>
<dbReference type="EMBL" id="DXEW01000023">
    <property type="protein sequence ID" value="HIX50488.1"/>
    <property type="molecule type" value="Genomic_DNA"/>
</dbReference>
<organism evidence="5 6">
    <name type="scientific">Candidatus Borkfalkia faecavium</name>
    <dbReference type="NCBI Taxonomy" id="2838508"/>
    <lineage>
        <taxon>Bacteria</taxon>
        <taxon>Bacillati</taxon>
        <taxon>Bacillota</taxon>
        <taxon>Clostridia</taxon>
        <taxon>Christensenellales</taxon>
        <taxon>Christensenellaceae</taxon>
        <taxon>Candidatus Borkfalkia</taxon>
    </lineage>
</organism>
<comment type="subcellular location">
    <subcellularLocation>
        <location evidence="3">Cytoplasm</location>
    </subcellularLocation>
</comment>
<dbReference type="PANTHER" id="PTHR43877:SF2">
    <property type="entry name" value="AMINOALKYLPHOSPHONATE N-ACETYLTRANSFERASE-RELATED"/>
    <property type="match status" value="1"/>
</dbReference>
<dbReference type="AlphaFoldDB" id="A0A9D1W1J7"/>
<reference evidence="5" key="2">
    <citation type="submission" date="2021-04" db="EMBL/GenBank/DDBJ databases">
        <authorList>
            <person name="Gilroy R."/>
        </authorList>
    </citation>
    <scope>NUCLEOTIDE SEQUENCE</scope>
    <source>
        <strain evidence="5">2189</strain>
    </source>
</reference>
<keyword evidence="1" id="KW-0808">Transferase</keyword>
<dbReference type="CDD" id="cd04301">
    <property type="entry name" value="NAT_SF"/>
    <property type="match status" value="1"/>
</dbReference>
<dbReference type="GO" id="GO:0008999">
    <property type="term" value="F:protein-N-terminal-alanine acetyltransferase activity"/>
    <property type="evidence" value="ECO:0007669"/>
    <property type="project" value="UniProtKB-EC"/>
</dbReference>
<dbReference type="EC" id="2.3.1.266" evidence="3"/>
<dbReference type="InterPro" id="IPR016181">
    <property type="entry name" value="Acyl_CoA_acyltransferase"/>
</dbReference>
<dbReference type="InterPro" id="IPR000182">
    <property type="entry name" value="GNAT_dom"/>
</dbReference>
<comment type="caution">
    <text evidence="5">The sequence shown here is derived from an EMBL/GenBank/DDBJ whole genome shotgun (WGS) entry which is preliminary data.</text>
</comment>
<comment type="similarity">
    <text evidence="3">Belongs to the acetyltransferase family. RimI subfamily.</text>
</comment>
<dbReference type="PROSITE" id="PS51186">
    <property type="entry name" value="GNAT"/>
    <property type="match status" value="1"/>
</dbReference>
<comment type="catalytic activity">
    <reaction evidence="3">
        <text>N-terminal L-alanyl-[ribosomal protein bS18] + acetyl-CoA = N-terminal N(alpha)-acetyl-L-alanyl-[ribosomal protein bS18] + CoA + H(+)</text>
        <dbReference type="Rhea" id="RHEA:43756"/>
        <dbReference type="Rhea" id="RHEA-COMP:10676"/>
        <dbReference type="Rhea" id="RHEA-COMP:10677"/>
        <dbReference type="ChEBI" id="CHEBI:15378"/>
        <dbReference type="ChEBI" id="CHEBI:57287"/>
        <dbReference type="ChEBI" id="CHEBI:57288"/>
        <dbReference type="ChEBI" id="CHEBI:64718"/>
        <dbReference type="ChEBI" id="CHEBI:83683"/>
        <dbReference type="EC" id="2.3.1.266"/>
    </reaction>
</comment>
<dbReference type="Proteomes" id="UP000886847">
    <property type="component" value="Unassembled WGS sequence"/>
</dbReference>
<feature type="domain" description="N-acetyltransferase" evidence="4">
    <location>
        <begin position="1"/>
        <end position="144"/>
    </location>
</feature>
<proteinExistence type="inferred from homology"/>
<evidence type="ECO:0000313" key="6">
    <source>
        <dbReference type="Proteomes" id="UP000886847"/>
    </source>
</evidence>
<dbReference type="Pfam" id="PF00583">
    <property type="entry name" value="Acetyltransf_1"/>
    <property type="match status" value="1"/>
</dbReference>
<dbReference type="GO" id="GO:0005737">
    <property type="term" value="C:cytoplasm"/>
    <property type="evidence" value="ECO:0007669"/>
    <property type="project" value="UniProtKB-SubCell"/>
</dbReference>
<accession>A0A9D1W1J7</accession>
<dbReference type="NCBIfam" id="TIGR01575">
    <property type="entry name" value="rimI"/>
    <property type="match status" value="1"/>
</dbReference>
<comment type="function">
    <text evidence="3">Acetylates the N-terminal alanine of ribosomal protein bS18.</text>
</comment>
<dbReference type="InterPro" id="IPR050832">
    <property type="entry name" value="Bact_Acetyltransf"/>
</dbReference>
<evidence type="ECO:0000256" key="2">
    <source>
        <dbReference type="ARBA" id="ARBA00023315"/>
    </source>
</evidence>
<sequence>MLYRTWTYADIGEIAALEQQCFSDPWSFQMLADSFISPNTATIAAEEGGEVVGYAFLTGIAGEEADLANIAVDARCRGRGVGGELLRRLEERARQLGVRRIFLEVRVSNADAMLLYLRHGYVGKYVRPRYYGDGEDAVVMGKEI</sequence>
<keyword evidence="2" id="KW-0012">Acyltransferase</keyword>
<reference evidence="5" key="1">
    <citation type="journal article" date="2021" name="PeerJ">
        <title>Extensive microbial diversity within the chicken gut microbiome revealed by metagenomics and culture.</title>
        <authorList>
            <person name="Gilroy R."/>
            <person name="Ravi A."/>
            <person name="Getino M."/>
            <person name="Pursley I."/>
            <person name="Horton D.L."/>
            <person name="Alikhan N.F."/>
            <person name="Baker D."/>
            <person name="Gharbi K."/>
            <person name="Hall N."/>
            <person name="Watson M."/>
            <person name="Adriaenssens E.M."/>
            <person name="Foster-Nyarko E."/>
            <person name="Jarju S."/>
            <person name="Secka A."/>
            <person name="Antonio M."/>
            <person name="Oren A."/>
            <person name="Chaudhuri R.R."/>
            <person name="La Ragione R."/>
            <person name="Hildebrand F."/>
            <person name="Pallen M.J."/>
        </authorList>
    </citation>
    <scope>NUCLEOTIDE SEQUENCE</scope>
    <source>
        <strain evidence="5">2189</strain>
    </source>
</reference>
<dbReference type="Gene3D" id="3.40.630.30">
    <property type="match status" value="1"/>
</dbReference>
<evidence type="ECO:0000256" key="1">
    <source>
        <dbReference type="ARBA" id="ARBA00022679"/>
    </source>
</evidence>
<dbReference type="SUPFAM" id="SSF55729">
    <property type="entry name" value="Acyl-CoA N-acyltransferases (Nat)"/>
    <property type="match status" value="1"/>
</dbReference>
<dbReference type="InterPro" id="IPR006464">
    <property type="entry name" value="AcTrfase_RimI/Ard1"/>
</dbReference>
<evidence type="ECO:0000259" key="4">
    <source>
        <dbReference type="PROSITE" id="PS51186"/>
    </source>
</evidence>
<keyword evidence="5" id="KW-0689">Ribosomal protein</keyword>
<dbReference type="PANTHER" id="PTHR43877">
    <property type="entry name" value="AMINOALKYLPHOSPHONATE N-ACETYLTRANSFERASE-RELATED-RELATED"/>
    <property type="match status" value="1"/>
</dbReference>
<keyword evidence="3" id="KW-0963">Cytoplasm</keyword>
<evidence type="ECO:0000313" key="5">
    <source>
        <dbReference type="EMBL" id="HIX50488.1"/>
    </source>
</evidence>
<keyword evidence="5" id="KW-0687">Ribonucleoprotein</keyword>
<dbReference type="GO" id="GO:0005840">
    <property type="term" value="C:ribosome"/>
    <property type="evidence" value="ECO:0007669"/>
    <property type="project" value="UniProtKB-KW"/>
</dbReference>
<protein>
    <recommendedName>
        <fullName evidence="3">[Ribosomal protein bS18]-alanine N-acetyltransferase</fullName>
        <ecNumber evidence="3">2.3.1.266</ecNumber>
    </recommendedName>
</protein>
<evidence type="ECO:0000256" key="3">
    <source>
        <dbReference type="RuleBase" id="RU363094"/>
    </source>
</evidence>
<gene>
    <name evidence="5" type="primary">rimI</name>
    <name evidence="5" type="ORF">H9851_04330</name>
</gene>